<dbReference type="Pfam" id="PF12568">
    <property type="entry name" value="PanZ"/>
    <property type="match status" value="1"/>
</dbReference>
<protein>
    <submittedName>
        <fullName evidence="2">Acetyl-CoA sensor PanZ family protein</fullName>
    </submittedName>
</protein>
<dbReference type="RefSeq" id="WP_269818519.1">
    <property type="nucleotide sequence ID" value="NZ_CP114976.1"/>
</dbReference>
<dbReference type="InterPro" id="IPR040448">
    <property type="entry name" value="PanZ_GNAT"/>
</dbReference>
<organism evidence="2 3">
    <name type="scientific">Denitrificimonas caeni</name>
    <dbReference type="NCBI Taxonomy" id="521720"/>
    <lineage>
        <taxon>Bacteria</taxon>
        <taxon>Pseudomonadati</taxon>
        <taxon>Pseudomonadota</taxon>
        <taxon>Gammaproteobacteria</taxon>
        <taxon>Pseudomonadales</taxon>
        <taxon>Pseudomonadaceae</taxon>
        <taxon>Denitrificimonas</taxon>
    </lineage>
</organism>
<keyword evidence="3" id="KW-1185">Reference proteome</keyword>
<evidence type="ECO:0000259" key="1">
    <source>
        <dbReference type="PROSITE" id="PS51186"/>
    </source>
</evidence>
<reference evidence="2 3" key="1">
    <citation type="submission" date="2022-12" db="EMBL/GenBank/DDBJ databases">
        <title>Coexistence and Characterization of a Novel Tigecycline Resistance gene tet(X) variant and blaNDM-1 in a Pseudomonas caeni Isolate of Chicken Origin.</title>
        <authorList>
            <person name="Lu X."/>
            <person name="Zhang L."/>
            <person name="Li R."/>
            <person name="Wang Z."/>
        </authorList>
    </citation>
    <scope>NUCLEOTIDE SEQUENCE [LARGE SCALE GENOMIC DNA]</scope>
    <source>
        <strain evidence="2 3">CE14</strain>
    </source>
</reference>
<evidence type="ECO:0000313" key="3">
    <source>
        <dbReference type="Proteomes" id="UP001212189"/>
    </source>
</evidence>
<name>A0AAE9VVC7_9GAMM</name>
<dbReference type="InterPro" id="IPR000182">
    <property type="entry name" value="GNAT_dom"/>
</dbReference>
<dbReference type="InterPro" id="IPR016181">
    <property type="entry name" value="Acyl_CoA_acyltransferase"/>
</dbReference>
<evidence type="ECO:0000313" key="2">
    <source>
        <dbReference type="EMBL" id="WBE25576.1"/>
    </source>
</evidence>
<dbReference type="AlphaFoldDB" id="A0AAE9VVC7"/>
<accession>A0AAE9VVC7</accession>
<gene>
    <name evidence="2" type="ORF">O6P33_01645</name>
</gene>
<dbReference type="Gene3D" id="3.40.630.30">
    <property type="match status" value="1"/>
</dbReference>
<sequence>MPVYFESAEQPSAQDLADLEKIYADAPAWLLTPYADAAALIEHGLASNSLVTARFNSRLLGAALLDKQPGTWTLSHLCVRALTRKRGVARRVLEEATRLATEAQATLQVSIAQDQIELQQIAQNKSLAIVLTG</sequence>
<dbReference type="EMBL" id="CP114976">
    <property type="protein sequence ID" value="WBE25576.1"/>
    <property type="molecule type" value="Genomic_DNA"/>
</dbReference>
<dbReference type="SUPFAM" id="SSF55729">
    <property type="entry name" value="Acyl-CoA N-acyltransferases (Nat)"/>
    <property type="match status" value="1"/>
</dbReference>
<dbReference type="Proteomes" id="UP001212189">
    <property type="component" value="Chromosome"/>
</dbReference>
<dbReference type="PROSITE" id="PS51186">
    <property type="entry name" value="GNAT"/>
    <property type="match status" value="1"/>
</dbReference>
<feature type="domain" description="N-acetyltransferase" evidence="1">
    <location>
        <begin position="3"/>
        <end position="133"/>
    </location>
</feature>
<dbReference type="GO" id="GO:0016747">
    <property type="term" value="F:acyltransferase activity, transferring groups other than amino-acyl groups"/>
    <property type="evidence" value="ECO:0007669"/>
    <property type="project" value="InterPro"/>
</dbReference>
<dbReference type="KEGG" id="dce:O6P33_01645"/>
<proteinExistence type="predicted"/>